<organism evidence="4 5">
    <name type="scientific">Staphylococcus muscae</name>
    <dbReference type="NCBI Taxonomy" id="1294"/>
    <lineage>
        <taxon>Bacteria</taxon>
        <taxon>Bacillati</taxon>
        <taxon>Bacillota</taxon>
        <taxon>Bacilli</taxon>
        <taxon>Bacillales</taxon>
        <taxon>Staphylococcaceae</taxon>
        <taxon>Staphylococcus</taxon>
    </lineage>
</organism>
<dbReference type="Pfam" id="PF01903">
    <property type="entry name" value="CbiX"/>
    <property type="match status" value="1"/>
</dbReference>
<dbReference type="Proteomes" id="UP000243706">
    <property type="component" value="Chromosome 1"/>
</dbReference>
<keyword evidence="1" id="KW-0479">Metal-binding</keyword>
<dbReference type="PANTHER" id="PTHR33542:SF3">
    <property type="entry name" value="SIROHYDROCHLORIN FERROCHELATASE, CHLOROPLASTIC"/>
    <property type="match status" value="1"/>
</dbReference>
<dbReference type="AlphaFoldDB" id="A0A240C843"/>
<keyword evidence="2 4" id="KW-0456">Lyase</keyword>
<proteinExistence type="predicted"/>
<dbReference type="EC" id="4.99.1.3" evidence="4"/>
<evidence type="ECO:0000256" key="1">
    <source>
        <dbReference type="ARBA" id="ARBA00022723"/>
    </source>
</evidence>
<dbReference type="GO" id="GO:0016852">
    <property type="term" value="F:sirohydrochlorin cobaltochelatase activity"/>
    <property type="evidence" value="ECO:0007669"/>
    <property type="project" value="UniProtKB-EC"/>
</dbReference>
<name>A0A240C843_9STAP</name>
<accession>A0A240C843</accession>
<reference evidence="3" key="4">
    <citation type="submission" date="2024-05" db="EMBL/GenBank/DDBJ databases">
        <authorList>
            <person name="Sun Q."/>
            <person name="Sedlacek I."/>
        </authorList>
    </citation>
    <scope>NUCLEOTIDE SEQUENCE</scope>
    <source>
        <strain evidence="3">CCM 4175</strain>
    </source>
</reference>
<dbReference type="EMBL" id="BMCB01000004">
    <property type="protein sequence ID" value="GGA87676.1"/>
    <property type="molecule type" value="Genomic_DNA"/>
</dbReference>
<dbReference type="PANTHER" id="PTHR33542">
    <property type="entry name" value="SIROHYDROCHLORIN FERROCHELATASE, CHLOROPLASTIC"/>
    <property type="match status" value="1"/>
</dbReference>
<gene>
    <name evidence="4" type="primary">nirR</name>
    <name evidence="3" type="ORF">GCM10007183_09820</name>
    <name evidence="4" type="ORF">SAMEA4412661_01910</name>
</gene>
<dbReference type="RefSeq" id="WP_106904258.1">
    <property type="nucleotide sequence ID" value="NZ_BMCB01000004.1"/>
</dbReference>
<reference evidence="4 5" key="2">
    <citation type="submission" date="2017-06" db="EMBL/GenBank/DDBJ databases">
        <authorList>
            <consortium name="Pathogen Informatics"/>
        </authorList>
    </citation>
    <scope>NUCLEOTIDE SEQUENCE [LARGE SCALE GENOMIC DNA]</scope>
    <source>
        <strain evidence="4 5">NCTC13833</strain>
    </source>
</reference>
<evidence type="ECO:0000313" key="3">
    <source>
        <dbReference type="EMBL" id="GGA87676.1"/>
    </source>
</evidence>
<reference evidence="6" key="3">
    <citation type="journal article" date="2019" name="Int. J. Syst. Evol. Microbiol.">
        <title>The Global Catalogue of Microorganisms (GCM) 10K type strain sequencing project: providing services to taxonomists for standard genome sequencing and annotation.</title>
        <authorList>
            <consortium name="The Broad Institute Genomics Platform"/>
            <consortium name="The Broad Institute Genome Sequencing Center for Infectious Disease"/>
            <person name="Wu L."/>
            <person name="Ma J."/>
        </authorList>
    </citation>
    <scope>NUCLEOTIDE SEQUENCE [LARGE SCALE GENOMIC DNA]</scope>
    <source>
        <strain evidence="6">CCM 4175</strain>
    </source>
</reference>
<dbReference type="Gene3D" id="3.40.50.1400">
    <property type="match status" value="2"/>
</dbReference>
<dbReference type="SUPFAM" id="SSF53800">
    <property type="entry name" value="Chelatase"/>
    <property type="match status" value="1"/>
</dbReference>
<dbReference type="CDD" id="cd03416">
    <property type="entry name" value="CbiX_SirB_N"/>
    <property type="match status" value="1"/>
</dbReference>
<keyword evidence="6" id="KW-1185">Reference proteome</keyword>
<dbReference type="InterPro" id="IPR002762">
    <property type="entry name" value="CbiX-like"/>
</dbReference>
<sequence>MQKTILIVHGMRKGKLNETLEQFVHELFNDTSIDYDVAFLESEEQSLDTVIEATVEQGYQAVNLMPLLLFTASHYYEDIADQMKVWTEQYSQVHFELAEPLGTHPAMADWVSKQLVRYEHEIDDTTGIVILAHGNARFDEPDVALTRLAEQHPNDQFQCYPSMVYGKLKFKDTLLPLAEQYDKLLVIPFFFYDGYLVNKTKRQIAEMMLPTEIVYTTAINFDPVLKTIILARIASCQEARHVSNTAELV</sequence>
<dbReference type="OrthoDB" id="9797895at2"/>
<dbReference type="EMBL" id="LT906464">
    <property type="protein sequence ID" value="SNW04251.1"/>
    <property type="molecule type" value="Genomic_DNA"/>
</dbReference>
<evidence type="ECO:0000256" key="2">
    <source>
        <dbReference type="ARBA" id="ARBA00023239"/>
    </source>
</evidence>
<protein>
    <submittedName>
        <fullName evidence="3">Cobalamin biosynthesis protein CbiX</fullName>
    </submittedName>
    <submittedName>
        <fullName evidence="4">Transcriptional regulator NirR</fullName>
        <ecNumber evidence="4">4.99.1.3</ecNumber>
    </submittedName>
</protein>
<evidence type="ECO:0000313" key="5">
    <source>
        <dbReference type="Proteomes" id="UP000243706"/>
    </source>
</evidence>
<evidence type="ECO:0000313" key="6">
    <source>
        <dbReference type="Proteomes" id="UP000652995"/>
    </source>
</evidence>
<evidence type="ECO:0000313" key="4">
    <source>
        <dbReference type="EMBL" id="SNW04251.1"/>
    </source>
</evidence>
<dbReference type="Proteomes" id="UP000652995">
    <property type="component" value="Unassembled WGS sequence"/>
</dbReference>
<reference evidence="3" key="1">
    <citation type="journal article" date="2014" name="Int. J. Syst. Evol. Microbiol.">
        <title>Complete genome of a new Firmicutes species belonging to the dominant human colonic microbiota ('Ruminococcus bicirculans') reveals two chromosomes and a selective capacity to utilize plant glucans.</title>
        <authorList>
            <consortium name="NISC Comparative Sequencing Program"/>
            <person name="Wegmann U."/>
            <person name="Louis P."/>
            <person name="Goesmann A."/>
            <person name="Henrissat B."/>
            <person name="Duncan S.H."/>
            <person name="Flint H.J."/>
        </authorList>
    </citation>
    <scope>NUCLEOTIDE SEQUENCE</scope>
    <source>
        <strain evidence="3">CCM 4175</strain>
    </source>
</reference>
<dbReference type="GO" id="GO:0046872">
    <property type="term" value="F:metal ion binding"/>
    <property type="evidence" value="ECO:0007669"/>
    <property type="project" value="UniProtKB-KW"/>
</dbReference>
<dbReference type="InterPro" id="IPR050963">
    <property type="entry name" value="Sirohydro_Cobaltochel/CbiX"/>
</dbReference>